<evidence type="ECO:0000313" key="5">
    <source>
        <dbReference type="EMBL" id="SFQ32181.1"/>
    </source>
</evidence>
<dbReference type="InterPro" id="IPR032259">
    <property type="entry name" value="HIBYL-CoA-H"/>
</dbReference>
<name>A0A1I5XJM6_9PSED</name>
<dbReference type="Proteomes" id="UP000198784">
    <property type="component" value="Unassembled WGS sequence"/>
</dbReference>
<dbReference type="EMBL" id="FOWX01000064">
    <property type="protein sequence ID" value="SFQ32181.1"/>
    <property type="molecule type" value="Genomic_DNA"/>
</dbReference>
<dbReference type="PANTHER" id="PTHR43176">
    <property type="entry name" value="3-HYDROXYISOBUTYRYL-COA HYDROLASE-RELATED"/>
    <property type="match status" value="1"/>
</dbReference>
<dbReference type="OrthoDB" id="9790967at2"/>
<dbReference type="GO" id="GO:0006574">
    <property type="term" value="P:L-valine catabolic process"/>
    <property type="evidence" value="ECO:0007669"/>
    <property type="project" value="TreeGrafter"/>
</dbReference>
<dbReference type="AlphaFoldDB" id="A0A1I5XJM6"/>
<dbReference type="GO" id="GO:0003860">
    <property type="term" value="F:3-hydroxyisobutyryl-CoA hydrolase activity"/>
    <property type="evidence" value="ECO:0007669"/>
    <property type="project" value="UniProtKB-EC"/>
</dbReference>
<comment type="catalytic activity">
    <reaction evidence="1">
        <text>3-hydroxy-2-methylpropanoyl-CoA + H2O = 3-hydroxy-2-methylpropanoate + CoA + H(+)</text>
        <dbReference type="Rhea" id="RHEA:20888"/>
        <dbReference type="ChEBI" id="CHEBI:11805"/>
        <dbReference type="ChEBI" id="CHEBI:15377"/>
        <dbReference type="ChEBI" id="CHEBI:15378"/>
        <dbReference type="ChEBI" id="CHEBI:57287"/>
        <dbReference type="ChEBI" id="CHEBI:57340"/>
        <dbReference type="EC" id="3.1.2.4"/>
    </reaction>
</comment>
<reference evidence="6" key="1">
    <citation type="submission" date="2016-10" db="EMBL/GenBank/DDBJ databases">
        <authorList>
            <person name="Varghese N."/>
            <person name="Submissions S."/>
        </authorList>
    </citation>
    <scope>NUCLEOTIDE SEQUENCE [LARGE SCALE GENOMIC DNA]</scope>
    <source>
        <strain evidence="6">DSM 17834</strain>
    </source>
</reference>
<evidence type="ECO:0000256" key="1">
    <source>
        <dbReference type="ARBA" id="ARBA00001709"/>
    </source>
</evidence>
<dbReference type="InterPro" id="IPR045004">
    <property type="entry name" value="ECH_dom"/>
</dbReference>
<dbReference type="CDD" id="cd06558">
    <property type="entry name" value="crotonase-like"/>
    <property type="match status" value="1"/>
</dbReference>
<dbReference type="Gene3D" id="3.90.226.10">
    <property type="entry name" value="2-enoyl-CoA Hydratase, Chain A, domain 1"/>
    <property type="match status" value="1"/>
</dbReference>
<dbReference type="NCBIfam" id="NF004127">
    <property type="entry name" value="PRK05617.1"/>
    <property type="match status" value="1"/>
</dbReference>
<gene>
    <name evidence="5" type="ORF">SAMN05216190_1647</name>
</gene>
<evidence type="ECO:0000313" key="6">
    <source>
        <dbReference type="Proteomes" id="UP000198784"/>
    </source>
</evidence>
<keyword evidence="3" id="KW-0378">Hydrolase</keyword>
<feature type="domain" description="Enoyl-CoA hydratase/isomerase" evidence="4">
    <location>
        <begin position="16"/>
        <end position="348"/>
    </location>
</feature>
<dbReference type="PANTHER" id="PTHR43176:SF3">
    <property type="entry name" value="3-HYDROXYISOBUTYRYL-COA HYDROLASE, MITOCHONDRIAL"/>
    <property type="match status" value="1"/>
</dbReference>
<organism evidence="5 6">
    <name type="scientific">Pseudomonas borbori</name>
    <dbReference type="NCBI Taxonomy" id="289003"/>
    <lineage>
        <taxon>Bacteria</taxon>
        <taxon>Pseudomonadati</taxon>
        <taxon>Pseudomonadota</taxon>
        <taxon>Gammaproteobacteria</taxon>
        <taxon>Pseudomonadales</taxon>
        <taxon>Pseudomonadaceae</taxon>
        <taxon>Pseudomonas</taxon>
    </lineage>
</organism>
<dbReference type="SUPFAM" id="SSF52096">
    <property type="entry name" value="ClpP/crotonase"/>
    <property type="match status" value="1"/>
</dbReference>
<dbReference type="STRING" id="289003.SAMN05216190_1647"/>
<dbReference type="RefSeq" id="WP_090506048.1">
    <property type="nucleotide sequence ID" value="NZ_FOWX01000064.1"/>
</dbReference>
<evidence type="ECO:0000259" key="4">
    <source>
        <dbReference type="Pfam" id="PF16113"/>
    </source>
</evidence>
<protein>
    <recommendedName>
        <fullName evidence="2">3-hydroxyisobutyryl-CoA hydrolase</fullName>
        <ecNumber evidence="2">3.1.2.4</ecNumber>
    </recommendedName>
</protein>
<accession>A0A1I5XJM6</accession>
<evidence type="ECO:0000256" key="3">
    <source>
        <dbReference type="ARBA" id="ARBA00022801"/>
    </source>
</evidence>
<sequence>MSDVEAPVLAAVRNRIGHLTLNRPAGLNALTLPMVRLLLQQLHAWEQDPQILAVVLRATGEKAFCAGGDIRMLYDSHKSGDNKHEIFLEEEYALDEYIHTYPKPIMALMDGFVLGGGMGLAQGATLRVITERTRMGMPEVAIGFYPDVAGSYFLPRLPGELGIYLGVSGLQVRAADALYARLADWCITSEQITELDRCLDSMSWTSHPREALRSLLATLAVNKLPGSELKAMRPAIDEYFALPDLPSIRAALLTESRPEFQDWAEETVKVLDSRSPLAMAVTLELLRRGRTLPLADCFAQELHLDYQWFGKGDLMEGVRALIIDKDKKPRWNPATLAELDPARVQAFFAGFKPSPGKSRHTVSA</sequence>
<proteinExistence type="predicted"/>
<evidence type="ECO:0000256" key="2">
    <source>
        <dbReference type="ARBA" id="ARBA00011915"/>
    </source>
</evidence>
<dbReference type="GO" id="GO:0005829">
    <property type="term" value="C:cytosol"/>
    <property type="evidence" value="ECO:0007669"/>
    <property type="project" value="TreeGrafter"/>
</dbReference>
<dbReference type="InterPro" id="IPR029045">
    <property type="entry name" value="ClpP/crotonase-like_dom_sf"/>
</dbReference>
<keyword evidence="6" id="KW-1185">Reference proteome</keyword>
<dbReference type="EC" id="3.1.2.4" evidence="2"/>
<dbReference type="Pfam" id="PF16113">
    <property type="entry name" value="ECH_2"/>
    <property type="match status" value="1"/>
</dbReference>